<dbReference type="AlphaFoldDB" id="A0A6J4UIW4"/>
<evidence type="ECO:0000313" key="1">
    <source>
        <dbReference type="EMBL" id="CAA9551749.1"/>
    </source>
</evidence>
<organism evidence="1">
    <name type="scientific">uncultured Thermomicrobiales bacterium</name>
    <dbReference type="NCBI Taxonomy" id="1645740"/>
    <lineage>
        <taxon>Bacteria</taxon>
        <taxon>Pseudomonadati</taxon>
        <taxon>Thermomicrobiota</taxon>
        <taxon>Thermomicrobia</taxon>
        <taxon>Thermomicrobiales</taxon>
        <taxon>environmental samples</taxon>
    </lineage>
</organism>
<reference evidence="1" key="1">
    <citation type="submission" date="2020-02" db="EMBL/GenBank/DDBJ databases">
        <authorList>
            <person name="Meier V. D."/>
        </authorList>
    </citation>
    <scope>NUCLEOTIDE SEQUENCE</scope>
    <source>
        <strain evidence="1">AVDCRST_MAG43</strain>
    </source>
</reference>
<accession>A0A6J4UIW4</accession>
<sequence>MRDKDRAITATVRDMRTVVEAMILPFQHAPPRHVLSLARCRGLRRSV</sequence>
<proteinExistence type="predicted"/>
<name>A0A6J4UIW4_9BACT</name>
<gene>
    <name evidence="1" type="ORF">AVDCRST_MAG43-1116</name>
</gene>
<protein>
    <submittedName>
        <fullName evidence="1">Uncharacterized protein</fullName>
    </submittedName>
</protein>
<dbReference type="EMBL" id="CADCWI010000057">
    <property type="protein sequence ID" value="CAA9551749.1"/>
    <property type="molecule type" value="Genomic_DNA"/>
</dbReference>